<dbReference type="EMBL" id="JAUSWM010000002">
    <property type="protein sequence ID" value="MDQ0482483.1"/>
    <property type="molecule type" value="Genomic_DNA"/>
</dbReference>
<dbReference type="Gene3D" id="1.25.40.10">
    <property type="entry name" value="Tetratricopeptide repeat domain"/>
    <property type="match status" value="1"/>
</dbReference>
<dbReference type="Proteomes" id="UP001226720">
    <property type="component" value="Unassembled WGS sequence"/>
</dbReference>
<keyword evidence="2" id="KW-0812">Transmembrane</keyword>
<evidence type="ECO:0000256" key="1">
    <source>
        <dbReference type="PROSITE-ProRule" id="PRU00339"/>
    </source>
</evidence>
<evidence type="ECO:0000313" key="4">
    <source>
        <dbReference type="Proteomes" id="UP001226720"/>
    </source>
</evidence>
<dbReference type="RefSeq" id="WP_301550281.1">
    <property type="nucleotide sequence ID" value="NZ_JAQRMZ010000001.1"/>
</dbReference>
<keyword evidence="1" id="KW-0802">TPR repeat</keyword>
<feature type="transmembrane region" description="Helical" evidence="2">
    <location>
        <begin position="68"/>
        <end position="90"/>
    </location>
</feature>
<dbReference type="SUPFAM" id="SSF48452">
    <property type="entry name" value="TPR-like"/>
    <property type="match status" value="1"/>
</dbReference>
<keyword evidence="2" id="KW-0472">Membrane</keyword>
<dbReference type="InterPro" id="IPR011990">
    <property type="entry name" value="TPR-like_helical_dom_sf"/>
</dbReference>
<proteinExistence type="predicted"/>
<gene>
    <name evidence="3" type="ORF">QO000_001452</name>
</gene>
<comment type="caution">
    <text evidence="3">The sequence shown here is derived from an EMBL/GenBank/DDBJ whole genome shotgun (WGS) entry which is preliminary data.</text>
</comment>
<reference evidence="3" key="1">
    <citation type="submission" date="2023-07" db="EMBL/GenBank/DDBJ databases">
        <title>Genomic Encyclopedia of Type Strains, Phase IV (KMG-IV): sequencing the most valuable type-strain genomes for metagenomic binning, comparative biology and taxonomic classification.</title>
        <authorList>
            <person name="Goeker M."/>
        </authorList>
    </citation>
    <scope>NUCLEOTIDE SEQUENCE [LARGE SCALE GENOMIC DNA]</scope>
    <source>
        <strain evidence="3">JSM 076093</strain>
    </source>
</reference>
<keyword evidence="2" id="KW-1133">Transmembrane helix</keyword>
<accession>A0ABU0K242</accession>
<feature type="transmembrane region" description="Helical" evidence="2">
    <location>
        <begin position="34"/>
        <end position="56"/>
    </location>
</feature>
<feature type="repeat" description="TPR" evidence="1">
    <location>
        <begin position="399"/>
        <end position="432"/>
    </location>
</feature>
<evidence type="ECO:0000256" key="2">
    <source>
        <dbReference type="SAM" id="Phobius"/>
    </source>
</evidence>
<keyword evidence="4" id="KW-1185">Reference proteome</keyword>
<evidence type="ECO:0000313" key="3">
    <source>
        <dbReference type="EMBL" id="MDQ0482483.1"/>
    </source>
</evidence>
<dbReference type="GeneID" id="301325502"/>
<protein>
    <submittedName>
        <fullName evidence="3">Tetratricopeptide (TPR) repeat protein</fullName>
    </submittedName>
</protein>
<organism evidence="3 4">
    <name type="scientific">Guptibacillus hwajinpoensis</name>
    <dbReference type="NCBI Taxonomy" id="208199"/>
    <lineage>
        <taxon>Bacteria</taxon>
        <taxon>Bacillati</taxon>
        <taxon>Bacillota</taxon>
        <taxon>Bacilli</taxon>
        <taxon>Bacillales</taxon>
        <taxon>Guptibacillaceae</taxon>
        <taxon>Guptibacillus</taxon>
    </lineage>
</organism>
<name>A0ABU0K242_9BACL</name>
<dbReference type="PROSITE" id="PS50005">
    <property type="entry name" value="TPR"/>
    <property type="match status" value="1"/>
</dbReference>
<sequence>MILLKNTFTIILMSLLGISVFFVLSIFLKPIPTIIGSILISLTSIILILFIIIKLIKSKHRNTSAAITKIAILCIVSFSTIVISSFNYVLNDVYKKEFNNTLLNPFQKIESYKRLISMVSMDGLPKEVNLEEWNQNTVDNITFYNKGSGSETINKEILTIIRQKQPEFNHLFGDVNEKPLKIVLYDNTNEMLNNKKMIKEWNVQGFYKPLDKSIHVLLPSNAEMKESFKETIIHEYTHYLLSIYLEELDLSYYHIPIWFNEGIAEYVEKQQKGIPINDISKLEYAELSKINNISQWNDYLRDPYDPYFQSRSFISQLIRFKGTTIIQDIIQNSMNQSFRQSFKDIMNQSISSFDKKVTSRLIEIPDMLKTARIQRYQENDLTKSLETLKDIQAIEPNIVEVNRELSSIYRKLKNYKKAVNYGNKVIMLEPNNSEGYLQLSLIMIFVDIDKAVEISKNSIVKSNDTNVKWYKQFNKLLIDIQKGKIQGDPFSGYLELLTSEYISSKEYKIDLIDKILNEYPTEHSKQKEEIITLKKKLENE</sequence>
<dbReference type="InterPro" id="IPR019734">
    <property type="entry name" value="TPR_rpt"/>
</dbReference>
<feature type="transmembrane region" description="Helical" evidence="2">
    <location>
        <begin position="7"/>
        <end position="28"/>
    </location>
</feature>